<proteinExistence type="predicted"/>
<accession>A0A139AMV9</accession>
<evidence type="ECO:0000313" key="2">
    <source>
        <dbReference type="Proteomes" id="UP000070544"/>
    </source>
</evidence>
<reference evidence="1 2" key="1">
    <citation type="journal article" date="2015" name="Genome Biol. Evol.">
        <title>Phylogenomic analyses indicate that early fungi evolved digesting cell walls of algal ancestors of land plants.</title>
        <authorList>
            <person name="Chang Y."/>
            <person name="Wang S."/>
            <person name="Sekimoto S."/>
            <person name="Aerts A.L."/>
            <person name="Choi C."/>
            <person name="Clum A."/>
            <person name="LaButti K.M."/>
            <person name="Lindquist E.A."/>
            <person name="Yee Ngan C."/>
            <person name="Ohm R.A."/>
            <person name="Salamov A.A."/>
            <person name="Grigoriev I.V."/>
            <person name="Spatafora J.W."/>
            <person name="Berbee M.L."/>
        </authorList>
    </citation>
    <scope>NUCLEOTIDE SEQUENCE [LARGE SCALE GENOMIC DNA]</scope>
    <source>
        <strain evidence="1 2">JEL478</strain>
    </source>
</reference>
<name>A0A139AMV9_GONPJ</name>
<organism evidence="1 2">
    <name type="scientific">Gonapodya prolifera (strain JEL478)</name>
    <name type="common">Monoblepharis prolifera</name>
    <dbReference type="NCBI Taxonomy" id="1344416"/>
    <lineage>
        <taxon>Eukaryota</taxon>
        <taxon>Fungi</taxon>
        <taxon>Fungi incertae sedis</taxon>
        <taxon>Chytridiomycota</taxon>
        <taxon>Chytridiomycota incertae sedis</taxon>
        <taxon>Monoblepharidomycetes</taxon>
        <taxon>Monoblepharidales</taxon>
        <taxon>Gonapodyaceae</taxon>
        <taxon>Gonapodya</taxon>
    </lineage>
</organism>
<dbReference type="EMBL" id="KQ965743">
    <property type="protein sequence ID" value="KXS18089.1"/>
    <property type="molecule type" value="Genomic_DNA"/>
</dbReference>
<sequence>MITSPPQFRVGMANDLQPPPTTFALSLRRGQTTQTALVIATNETFLGNTYNFTIPAATQSVFSTDYYSVFAQATNSKGDMASGQSKNFIIKGVGALREPGNFTFVSPGVGYFWPSNDTHLVIWDVPAGTTVFPNTYTVWLFDATGNVNLTQTKGYPPVMKGVGPFEDSSTGVKRNATSWTIPANITAGR</sequence>
<dbReference type="AlphaFoldDB" id="A0A139AMV9"/>
<protein>
    <submittedName>
        <fullName evidence="1">Uncharacterized protein</fullName>
    </submittedName>
</protein>
<dbReference type="Proteomes" id="UP000070544">
    <property type="component" value="Unassembled WGS sequence"/>
</dbReference>
<evidence type="ECO:0000313" key="1">
    <source>
        <dbReference type="EMBL" id="KXS18089.1"/>
    </source>
</evidence>
<keyword evidence="2" id="KW-1185">Reference proteome</keyword>
<gene>
    <name evidence="1" type="ORF">M427DRAFT_221780</name>
</gene>